<protein>
    <submittedName>
        <fullName evidence="3">Uncharacterized protein</fullName>
    </submittedName>
</protein>
<reference evidence="3 4" key="1">
    <citation type="submission" date="2020-02" db="EMBL/GenBank/DDBJ databases">
        <authorList>
            <person name="Zheng R.K."/>
            <person name="Sun C.M."/>
        </authorList>
    </citation>
    <scope>NUCLEOTIDE SEQUENCE [LARGE SCALE GENOMIC DNA]</scope>
    <source>
        <strain evidence="4">zrk23</strain>
    </source>
</reference>
<sequence>MNFKTGMLFAALIALSSCANEAEKAVREGLIDPDSAQFRDVKVCRGDSAVTTGEVNGKNRLGAYVGFKPFFYADHRVYYAGDDGFLRAMKRCYGQPGASEPVDTSGNSPTSGNSIAADSSPIGDWSISRETNPIDDTETVIVSLNAVEGSSSFGDAPRLVVRCQSNKTELYAIWHDYLGDDSHNVYDNWKYVTRRLGTEPSKKQRWGISTDNEATFYPTSPITMLKEMVDADRLVLQTTPYNESPVTAVFDLTGSKEAISQVAEACNWNL</sequence>
<dbReference type="EMBL" id="CP049109">
    <property type="protein sequence ID" value="QIG80564.1"/>
    <property type="molecule type" value="Genomic_DNA"/>
</dbReference>
<evidence type="ECO:0000256" key="1">
    <source>
        <dbReference type="SAM" id="MobiDB-lite"/>
    </source>
</evidence>
<evidence type="ECO:0000313" key="3">
    <source>
        <dbReference type="EMBL" id="QIG80564.1"/>
    </source>
</evidence>
<keyword evidence="4" id="KW-1185">Reference proteome</keyword>
<dbReference type="RefSeq" id="WP_165327571.1">
    <property type="nucleotide sequence ID" value="NZ_CP049109.1"/>
</dbReference>
<gene>
    <name evidence="3" type="ORF">G5C33_12770</name>
</gene>
<dbReference type="KEGG" id="spzr:G5C33_12770"/>
<feature type="region of interest" description="Disordered" evidence="1">
    <location>
        <begin position="97"/>
        <end position="130"/>
    </location>
</feature>
<evidence type="ECO:0000256" key="2">
    <source>
        <dbReference type="SAM" id="SignalP"/>
    </source>
</evidence>
<evidence type="ECO:0000313" key="4">
    <source>
        <dbReference type="Proteomes" id="UP000501568"/>
    </source>
</evidence>
<feature type="chain" id="PRO_5026145304" evidence="2">
    <location>
        <begin position="20"/>
        <end position="270"/>
    </location>
</feature>
<dbReference type="Proteomes" id="UP000501568">
    <property type="component" value="Chromosome"/>
</dbReference>
<dbReference type="PROSITE" id="PS51257">
    <property type="entry name" value="PROKAR_LIPOPROTEIN"/>
    <property type="match status" value="1"/>
</dbReference>
<feature type="compositionally biased region" description="Polar residues" evidence="1">
    <location>
        <begin position="102"/>
        <end position="117"/>
    </location>
</feature>
<name>A0A6G6Y6I8_9SPHN</name>
<keyword evidence="2" id="KW-0732">Signal</keyword>
<dbReference type="AlphaFoldDB" id="A0A6G6Y6I8"/>
<accession>A0A6G6Y6I8</accession>
<feature type="signal peptide" evidence="2">
    <location>
        <begin position="1"/>
        <end position="19"/>
    </location>
</feature>
<proteinExistence type="predicted"/>
<organism evidence="3 4">
    <name type="scientific">Stakelama tenebrarum</name>
    <dbReference type="NCBI Taxonomy" id="2711215"/>
    <lineage>
        <taxon>Bacteria</taxon>
        <taxon>Pseudomonadati</taxon>
        <taxon>Pseudomonadota</taxon>
        <taxon>Alphaproteobacteria</taxon>
        <taxon>Sphingomonadales</taxon>
        <taxon>Sphingomonadaceae</taxon>
        <taxon>Stakelama</taxon>
    </lineage>
</organism>